<dbReference type="GO" id="GO:0006355">
    <property type="term" value="P:regulation of DNA-templated transcription"/>
    <property type="evidence" value="ECO:0007669"/>
    <property type="project" value="UniProtKB-ARBA"/>
</dbReference>
<sequence>MNTQSPWNPYVSECPTRAILQRIADKWTILILGLLHEKTWRFNALLKQIEGLSQKVLSQTLKRLERDGLVHRQAYPTVPITVEYSLTPLGITLSQAVITTLNWAEENATAVLTAQKAYDQNISNLEQQLKK</sequence>
<dbReference type="EMBL" id="MOBX01000013">
    <property type="protein sequence ID" value="RON81091.1"/>
    <property type="molecule type" value="Genomic_DNA"/>
</dbReference>
<proteinExistence type="predicted"/>
<dbReference type="OrthoDB" id="9807069at2"/>
<keyword evidence="2" id="KW-0238">DNA-binding</keyword>
<protein>
    <submittedName>
        <fullName evidence="5">Transcriptional regulator</fullName>
    </submittedName>
</protein>
<evidence type="ECO:0000313" key="6">
    <source>
        <dbReference type="Proteomes" id="UP000285378"/>
    </source>
</evidence>
<dbReference type="Pfam" id="PF01638">
    <property type="entry name" value="HxlR"/>
    <property type="match status" value="1"/>
</dbReference>
<dbReference type="PANTHER" id="PTHR33204">
    <property type="entry name" value="TRANSCRIPTIONAL REGULATOR, MARR FAMILY"/>
    <property type="match status" value="1"/>
</dbReference>
<evidence type="ECO:0000259" key="4">
    <source>
        <dbReference type="PROSITE" id="PS51118"/>
    </source>
</evidence>
<dbReference type="Proteomes" id="UP000285378">
    <property type="component" value="Unassembled WGS sequence"/>
</dbReference>
<dbReference type="RefSeq" id="WP_123450244.1">
    <property type="nucleotide sequence ID" value="NZ_MOBX01000013.1"/>
</dbReference>
<dbReference type="CDD" id="cd00090">
    <property type="entry name" value="HTH_ARSR"/>
    <property type="match status" value="1"/>
</dbReference>
<dbReference type="InterPro" id="IPR036388">
    <property type="entry name" value="WH-like_DNA-bd_sf"/>
</dbReference>
<evidence type="ECO:0000256" key="2">
    <source>
        <dbReference type="ARBA" id="ARBA00023125"/>
    </source>
</evidence>
<dbReference type="InterPro" id="IPR036390">
    <property type="entry name" value="WH_DNA-bd_sf"/>
</dbReference>
<name>A0A423MCT1_PSEFL</name>
<keyword evidence="1" id="KW-0805">Transcription regulation</keyword>
<evidence type="ECO:0000313" key="5">
    <source>
        <dbReference type="EMBL" id="RON81091.1"/>
    </source>
</evidence>
<organism evidence="5 6">
    <name type="scientific">Pseudomonas fluorescens</name>
    <dbReference type="NCBI Taxonomy" id="294"/>
    <lineage>
        <taxon>Bacteria</taxon>
        <taxon>Pseudomonadati</taxon>
        <taxon>Pseudomonadota</taxon>
        <taxon>Gammaproteobacteria</taxon>
        <taxon>Pseudomonadales</taxon>
        <taxon>Pseudomonadaceae</taxon>
        <taxon>Pseudomonas</taxon>
    </lineage>
</organism>
<gene>
    <name evidence="5" type="ORF">BK670_12990</name>
</gene>
<evidence type="ECO:0000256" key="3">
    <source>
        <dbReference type="ARBA" id="ARBA00023163"/>
    </source>
</evidence>
<dbReference type="Gene3D" id="1.10.10.10">
    <property type="entry name" value="Winged helix-like DNA-binding domain superfamily/Winged helix DNA-binding domain"/>
    <property type="match status" value="1"/>
</dbReference>
<reference evidence="5 6" key="1">
    <citation type="submission" date="2016-10" db="EMBL/GenBank/DDBJ databases">
        <title>Comparative genome analysis of multiple Pseudomonas spp. focuses on biocontrol and plant growth promoting traits.</title>
        <authorList>
            <person name="Tao X.-Y."/>
            <person name="Taylor C.G."/>
        </authorList>
    </citation>
    <scope>NUCLEOTIDE SEQUENCE [LARGE SCALE GENOMIC DNA]</scope>
    <source>
        <strain evidence="5 6">28B5</strain>
    </source>
</reference>
<evidence type="ECO:0000256" key="1">
    <source>
        <dbReference type="ARBA" id="ARBA00023015"/>
    </source>
</evidence>
<keyword evidence="3" id="KW-0804">Transcription</keyword>
<dbReference type="PROSITE" id="PS51118">
    <property type="entry name" value="HTH_HXLR"/>
    <property type="match status" value="1"/>
</dbReference>
<dbReference type="AlphaFoldDB" id="A0A423MCT1"/>
<comment type="caution">
    <text evidence="5">The sequence shown here is derived from an EMBL/GenBank/DDBJ whole genome shotgun (WGS) entry which is preliminary data.</text>
</comment>
<dbReference type="InterPro" id="IPR002577">
    <property type="entry name" value="HTH_HxlR"/>
</dbReference>
<accession>A0A423MCT1</accession>
<dbReference type="GO" id="GO:0003677">
    <property type="term" value="F:DNA binding"/>
    <property type="evidence" value="ECO:0007669"/>
    <property type="project" value="UniProtKB-KW"/>
</dbReference>
<dbReference type="SUPFAM" id="SSF46785">
    <property type="entry name" value="Winged helix' DNA-binding domain"/>
    <property type="match status" value="1"/>
</dbReference>
<dbReference type="PANTHER" id="PTHR33204:SF37">
    <property type="entry name" value="HTH-TYPE TRANSCRIPTIONAL REGULATOR YODB"/>
    <property type="match status" value="1"/>
</dbReference>
<dbReference type="InterPro" id="IPR011991">
    <property type="entry name" value="ArsR-like_HTH"/>
</dbReference>
<feature type="domain" description="HTH hxlR-type" evidence="4">
    <location>
        <begin position="14"/>
        <end position="112"/>
    </location>
</feature>